<evidence type="ECO:0000256" key="9">
    <source>
        <dbReference type="SAM" id="MobiDB-lite"/>
    </source>
</evidence>
<dbReference type="InterPro" id="IPR050951">
    <property type="entry name" value="Retrovirus_Pol_polyprotein"/>
</dbReference>
<dbReference type="PROSITE" id="PS50158">
    <property type="entry name" value="ZF_CCHC"/>
    <property type="match status" value="1"/>
</dbReference>
<dbReference type="PROSITE" id="PS00141">
    <property type="entry name" value="ASP_PROTEASE"/>
    <property type="match status" value="1"/>
</dbReference>
<dbReference type="Proteomes" id="UP000069940">
    <property type="component" value="Unassembled WGS sequence"/>
</dbReference>
<evidence type="ECO:0000313" key="12">
    <source>
        <dbReference type="EnsemblMetazoa" id="AALFPA23_005086.P6429"/>
    </source>
</evidence>
<dbReference type="SUPFAM" id="SSF56672">
    <property type="entry name" value="DNA/RNA polymerases"/>
    <property type="match status" value="1"/>
</dbReference>
<keyword evidence="13" id="KW-1185">Reference proteome</keyword>
<feature type="coiled-coil region" evidence="8">
    <location>
        <begin position="34"/>
        <end position="61"/>
    </location>
</feature>
<dbReference type="GeneID" id="134290423"/>
<evidence type="ECO:0000256" key="6">
    <source>
        <dbReference type="ARBA" id="ARBA00022918"/>
    </source>
</evidence>
<dbReference type="PANTHER" id="PTHR37984:SF5">
    <property type="entry name" value="PROTEIN NYNRIN-LIKE"/>
    <property type="match status" value="1"/>
</dbReference>
<dbReference type="EnsemblMetazoa" id="AALFPA23_005086.R6429">
    <property type="protein sequence ID" value="AALFPA23_005086.P6429"/>
    <property type="gene ID" value="AALFPA23_005086"/>
</dbReference>
<keyword evidence="3" id="KW-0540">Nuclease</keyword>
<feature type="region of interest" description="Disordered" evidence="9">
    <location>
        <begin position="66"/>
        <end position="94"/>
    </location>
</feature>
<evidence type="ECO:0000259" key="11">
    <source>
        <dbReference type="PROSITE" id="PS50878"/>
    </source>
</evidence>
<evidence type="ECO:0000256" key="5">
    <source>
        <dbReference type="ARBA" id="ARBA00022801"/>
    </source>
</evidence>
<evidence type="ECO:0000256" key="4">
    <source>
        <dbReference type="ARBA" id="ARBA00022759"/>
    </source>
</evidence>
<dbReference type="SUPFAM" id="SSF57756">
    <property type="entry name" value="Retrovirus zinc finger-like domains"/>
    <property type="match status" value="1"/>
</dbReference>
<keyword evidence="7" id="KW-0862">Zinc</keyword>
<feature type="domain" description="CCHC-type" evidence="10">
    <location>
        <begin position="389"/>
        <end position="404"/>
    </location>
</feature>
<keyword evidence="1" id="KW-0808">Transferase</keyword>
<dbReference type="CDD" id="cd01647">
    <property type="entry name" value="RT_LTR"/>
    <property type="match status" value="1"/>
</dbReference>
<evidence type="ECO:0000256" key="2">
    <source>
        <dbReference type="ARBA" id="ARBA00022695"/>
    </source>
</evidence>
<keyword evidence="2" id="KW-0548">Nucleotidyltransferase</keyword>
<dbReference type="InterPro" id="IPR043128">
    <property type="entry name" value="Rev_trsase/Diguanyl_cyclase"/>
</dbReference>
<dbReference type="RefSeq" id="XP_062713547.1">
    <property type="nucleotide sequence ID" value="XM_062857563.1"/>
</dbReference>
<reference evidence="12" key="2">
    <citation type="submission" date="2025-05" db="UniProtKB">
        <authorList>
            <consortium name="EnsemblMetazoa"/>
        </authorList>
    </citation>
    <scope>IDENTIFICATION</scope>
    <source>
        <strain evidence="12">Foshan</strain>
    </source>
</reference>
<dbReference type="InterPro" id="IPR001969">
    <property type="entry name" value="Aspartic_peptidase_AS"/>
</dbReference>
<evidence type="ECO:0000256" key="3">
    <source>
        <dbReference type="ARBA" id="ARBA00022722"/>
    </source>
</evidence>
<keyword evidence="7" id="KW-0479">Metal-binding</keyword>
<evidence type="ECO:0008006" key="14">
    <source>
        <dbReference type="Google" id="ProtNLM"/>
    </source>
</evidence>
<feature type="domain" description="Reverse transcriptase" evidence="11">
    <location>
        <begin position="651"/>
        <end position="829"/>
    </location>
</feature>
<protein>
    <recommendedName>
        <fullName evidence="14">Reverse transcriptase</fullName>
    </recommendedName>
</protein>
<dbReference type="PANTHER" id="PTHR37984">
    <property type="entry name" value="PROTEIN CBG26694"/>
    <property type="match status" value="1"/>
</dbReference>
<feature type="region of interest" description="Disordered" evidence="9">
    <location>
        <begin position="1"/>
        <end position="24"/>
    </location>
</feature>
<dbReference type="PROSITE" id="PS50878">
    <property type="entry name" value="RT_POL"/>
    <property type="match status" value="1"/>
</dbReference>
<keyword evidence="8" id="KW-0175">Coiled coil</keyword>
<dbReference type="InterPro" id="IPR036875">
    <property type="entry name" value="Znf_CCHC_sf"/>
</dbReference>
<evidence type="ECO:0000259" key="10">
    <source>
        <dbReference type="PROSITE" id="PS50158"/>
    </source>
</evidence>
<dbReference type="Pfam" id="PF17917">
    <property type="entry name" value="RT_RNaseH"/>
    <property type="match status" value="1"/>
</dbReference>
<dbReference type="InterPro" id="IPR000477">
    <property type="entry name" value="RT_dom"/>
</dbReference>
<dbReference type="InterPro" id="IPR001878">
    <property type="entry name" value="Znf_CCHC"/>
</dbReference>
<sequence>MASKRREFDNGAAETPARKSMKKASKWEAVMKELSESKVLNVQLKEELNKARETIASLQVSLNTPRSETSEVRSEEFIGGLGPSSTHRHGPQAGESNAEMTRFMSSVNQISVSSISVPECKPSCELEEIGRHDFEVWKDLLTDSMKLAGVSDEATQFIVFKVKAGQKLLDVFKNTKSVENAPNELNFPFSNAMYRLNTYFSSGADVMLQRRKLALISQKTEESDVAFLMRVGAIARMCEFGDDKEFEEIARAVAEHAKNRDVRTTALKLLSRNGTFTDLVDKVRELETIRLNEDFFNLKHGKPDSVMVARVATTPVGQLADQRGRSGKFGASSRGRYAGQRYRYEGSSSGHGRGSGSWRGTTGAIPERCFRCHSLYHKSFNCSAVDKICLNCGGKGHLQRACRSLMRGDSSRLENERSSDMRASDVAAISKVEHNQSDKAAEDKVSKTHVQGAYDIALVSMGKDSGMISASVAGMKCEFLIDSGAQVNTLSEYCFSQLCEDGVYREGLHNIQQGTDRALKSYASEGEIPVLGTFEAFLFISQDRPVFLEKFYIVRDSQSLLGRPTATRYCVLLLGLQVPVIASDAAHPTALQQTAIAAVSLSDVFPKFNIPPVEIRYDTTKPPCRNIFFNIPLAVKPLVEQRLQQLVASDIIECVEDDMDVSFCSSMLVIPKGKEDFRLVIDLRGPNQYILRTPFAMPTLEQILAELEGATWFSTIDLSNAFFHIELHENSRHLTNFLTEFGMYRCVRLPFGLCNAPDIFQEVMQRKILGGCKGVKNYQDDVLVFGRTKEEHDQNLAVVLERLKEHDVRINHTKCVFGSQQVEFLGFVLTAHGWQIEEEKLNAIRNFRRPENCAELKSFLGLITFVDKFLVHRASATKCLRALASAEKFYWTDEEETEFVNLKQNTLERIKTLGYFCNTDRTELFVDASAAGLGAILVQFSEADVPRIIACASKALTATEQKYPQTHREALAVVWGVERFSFYLTGRPFVVRTDAAANEFIFNNNYRIGKRAISRAEAWALRLQPYDFTIERVSSEDNVADVFSRLISCAQAAKPFEDDNGNHMLFALDGGMDITLSEIEKESEQDEEMQQLCLALQLDEWPRNLRPFEPQKKDLHSLGFLVFKADKIVLPLALRNKALEAAHGGHVGEV</sequence>
<dbReference type="CDD" id="cd09274">
    <property type="entry name" value="RNase_HI_RT_Ty3"/>
    <property type="match status" value="1"/>
</dbReference>
<dbReference type="Pfam" id="PF00078">
    <property type="entry name" value="RVT_1"/>
    <property type="match status" value="1"/>
</dbReference>
<dbReference type="Gene3D" id="4.10.60.10">
    <property type="entry name" value="Zinc finger, CCHC-type"/>
    <property type="match status" value="1"/>
</dbReference>
<dbReference type="Gene3D" id="3.10.20.370">
    <property type="match status" value="1"/>
</dbReference>
<evidence type="ECO:0000256" key="8">
    <source>
        <dbReference type="SAM" id="Coils"/>
    </source>
</evidence>
<dbReference type="Gene3D" id="3.10.10.10">
    <property type="entry name" value="HIV Type 1 Reverse Transcriptase, subunit A, domain 1"/>
    <property type="match status" value="1"/>
</dbReference>
<evidence type="ECO:0000313" key="13">
    <source>
        <dbReference type="Proteomes" id="UP000069940"/>
    </source>
</evidence>
<evidence type="ECO:0000256" key="1">
    <source>
        <dbReference type="ARBA" id="ARBA00022679"/>
    </source>
</evidence>
<keyword evidence="7" id="KW-0863">Zinc-finger</keyword>
<accession>A0ABM1Y2N1</accession>
<dbReference type="InterPro" id="IPR041373">
    <property type="entry name" value="RT_RNaseH"/>
</dbReference>
<keyword evidence="5" id="KW-0378">Hydrolase</keyword>
<dbReference type="Gene3D" id="3.30.70.270">
    <property type="match status" value="2"/>
</dbReference>
<proteinExistence type="predicted"/>
<organism evidence="12 13">
    <name type="scientific">Aedes albopictus</name>
    <name type="common">Asian tiger mosquito</name>
    <name type="synonym">Stegomyia albopicta</name>
    <dbReference type="NCBI Taxonomy" id="7160"/>
    <lineage>
        <taxon>Eukaryota</taxon>
        <taxon>Metazoa</taxon>
        <taxon>Ecdysozoa</taxon>
        <taxon>Arthropoda</taxon>
        <taxon>Hexapoda</taxon>
        <taxon>Insecta</taxon>
        <taxon>Pterygota</taxon>
        <taxon>Neoptera</taxon>
        <taxon>Endopterygota</taxon>
        <taxon>Diptera</taxon>
        <taxon>Nematocera</taxon>
        <taxon>Culicoidea</taxon>
        <taxon>Culicidae</taxon>
        <taxon>Culicinae</taxon>
        <taxon>Aedini</taxon>
        <taxon>Aedes</taxon>
        <taxon>Stegomyia</taxon>
    </lineage>
</organism>
<name>A0ABM1Y2N1_AEDAL</name>
<evidence type="ECO:0000256" key="7">
    <source>
        <dbReference type="PROSITE-ProRule" id="PRU00047"/>
    </source>
</evidence>
<dbReference type="InterPro" id="IPR043502">
    <property type="entry name" value="DNA/RNA_pol_sf"/>
</dbReference>
<keyword evidence="6" id="KW-0695">RNA-directed DNA polymerase</keyword>
<dbReference type="SMART" id="SM00343">
    <property type="entry name" value="ZnF_C2HC"/>
    <property type="match status" value="2"/>
</dbReference>
<keyword evidence="4" id="KW-0255">Endonuclease</keyword>
<reference evidence="13" key="1">
    <citation type="journal article" date="2015" name="Proc. Natl. Acad. Sci. U.S.A.">
        <title>Genome sequence of the Asian Tiger mosquito, Aedes albopictus, reveals insights into its biology, genetics, and evolution.</title>
        <authorList>
            <person name="Chen X.G."/>
            <person name="Jiang X."/>
            <person name="Gu J."/>
            <person name="Xu M."/>
            <person name="Wu Y."/>
            <person name="Deng Y."/>
            <person name="Zhang C."/>
            <person name="Bonizzoni M."/>
            <person name="Dermauw W."/>
            <person name="Vontas J."/>
            <person name="Armbruster P."/>
            <person name="Huang X."/>
            <person name="Yang Y."/>
            <person name="Zhang H."/>
            <person name="He W."/>
            <person name="Peng H."/>
            <person name="Liu Y."/>
            <person name="Wu K."/>
            <person name="Chen J."/>
            <person name="Lirakis M."/>
            <person name="Topalis P."/>
            <person name="Van Leeuwen T."/>
            <person name="Hall A.B."/>
            <person name="Jiang X."/>
            <person name="Thorpe C."/>
            <person name="Mueller R.L."/>
            <person name="Sun C."/>
            <person name="Waterhouse R.M."/>
            <person name="Yan G."/>
            <person name="Tu Z.J."/>
            <person name="Fang X."/>
            <person name="James A.A."/>
        </authorList>
    </citation>
    <scope>NUCLEOTIDE SEQUENCE [LARGE SCALE GENOMIC DNA]</scope>
    <source>
        <strain evidence="13">Foshan</strain>
    </source>
</reference>